<feature type="region of interest" description="Disordered" evidence="1">
    <location>
        <begin position="21"/>
        <end position="62"/>
    </location>
</feature>
<evidence type="ECO:0000256" key="1">
    <source>
        <dbReference type="SAM" id="MobiDB-lite"/>
    </source>
</evidence>
<evidence type="ECO:0000313" key="2">
    <source>
        <dbReference type="EMBL" id="GAA0945918.1"/>
    </source>
</evidence>
<keyword evidence="3" id="KW-1185">Reference proteome</keyword>
<sequence length="62" mass="7116">MSVVSEGQWWFCLRHMRVEPDKGCPNKDRMGPYSSEAEAAGALQRAEDRNKAWDEADQDEDD</sequence>
<proteinExistence type="predicted"/>
<evidence type="ECO:0008006" key="4">
    <source>
        <dbReference type="Google" id="ProtNLM"/>
    </source>
</evidence>
<feature type="compositionally biased region" description="Basic and acidic residues" evidence="1">
    <location>
        <begin position="21"/>
        <end position="30"/>
    </location>
</feature>
<reference evidence="3" key="1">
    <citation type="journal article" date="2019" name="Int. J. Syst. Evol. Microbiol.">
        <title>The Global Catalogue of Microorganisms (GCM) 10K type strain sequencing project: providing services to taxonomists for standard genome sequencing and annotation.</title>
        <authorList>
            <consortium name="The Broad Institute Genomics Platform"/>
            <consortium name="The Broad Institute Genome Sequencing Center for Infectious Disease"/>
            <person name="Wu L."/>
            <person name="Ma J."/>
        </authorList>
    </citation>
    <scope>NUCLEOTIDE SEQUENCE [LARGE SCALE GENOMIC DNA]</scope>
    <source>
        <strain evidence="3">JCM 11136</strain>
    </source>
</reference>
<dbReference type="RefSeq" id="WP_343953614.1">
    <property type="nucleotide sequence ID" value="NZ_BAAAHQ010000039.1"/>
</dbReference>
<name>A0ABP4B4G0_9ACTN</name>
<organism evidence="2 3">
    <name type="scientific">Nonomuraea longicatena</name>
    <dbReference type="NCBI Taxonomy" id="83682"/>
    <lineage>
        <taxon>Bacteria</taxon>
        <taxon>Bacillati</taxon>
        <taxon>Actinomycetota</taxon>
        <taxon>Actinomycetes</taxon>
        <taxon>Streptosporangiales</taxon>
        <taxon>Streptosporangiaceae</taxon>
        <taxon>Nonomuraea</taxon>
    </lineage>
</organism>
<protein>
    <recommendedName>
        <fullName evidence="4">SPOR domain-containing protein</fullName>
    </recommendedName>
</protein>
<evidence type="ECO:0000313" key="3">
    <source>
        <dbReference type="Proteomes" id="UP001501578"/>
    </source>
</evidence>
<gene>
    <name evidence="2" type="ORF">GCM10009560_61270</name>
</gene>
<dbReference type="EMBL" id="BAAAHQ010000039">
    <property type="protein sequence ID" value="GAA0945918.1"/>
    <property type="molecule type" value="Genomic_DNA"/>
</dbReference>
<comment type="caution">
    <text evidence="2">The sequence shown here is derived from an EMBL/GenBank/DDBJ whole genome shotgun (WGS) entry which is preliminary data.</text>
</comment>
<feature type="compositionally biased region" description="Basic and acidic residues" evidence="1">
    <location>
        <begin position="45"/>
        <end position="54"/>
    </location>
</feature>
<accession>A0ABP4B4G0</accession>
<dbReference type="Proteomes" id="UP001501578">
    <property type="component" value="Unassembled WGS sequence"/>
</dbReference>